<accession>A0ABT8BW44</accession>
<dbReference type="EMBL" id="JAUFQC010000027">
    <property type="protein sequence ID" value="MDN3611387.1"/>
    <property type="molecule type" value="Genomic_DNA"/>
</dbReference>
<dbReference type="Pfam" id="PF07603">
    <property type="entry name" value="Lcl_C"/>
    <property type="match status" value="2"/>
</dbReference>
<feature type="domain" description="Lcl C-terminal" evidence="1">
    <location>
        <begin position="418"/>
        <end position="541"/>
    </location>
</feature>
<dbReference type="Proteomes" id="UP001238540">
    <property type="component" value="Unassembled WGS sequence"/>
</dbReference>
<sequence length="548" mass="61067">MKYGNISALLTAAMLAGCHSGGDGESNSANSPSGTTTRQVALSDESIEVVDESTLVLNAPGITETNAASVTDLSSNFGTVKVDPNTATVVFQPYGAPQTSPFSDQTSPSVQRQASDHNYQFELHYQVDGVHYQITGFALPLFTTPQNEVVTRFTKLNHEGATLPPEQQTLTKKTSDWSCITDASTALTWQVLQASGDFAFDASYYWGDRTLNHRDFGRALCSLGGDCNTDTLIDTANQQQLCGFSDWRLPSRNEWRSIITDPMSDKDKYLAPIDRFFFPYMNANYDEAYWTSSFSMYPDGHDINPIDGDWQGSNSTVGDAHVIWMSDSSDIERSPPRPTNEPRLSLLVRGQVIADNAPASLPQIAVPMPAETNENGNEDQQWQQRFVKHGHSGQPLLDQSVTQWSCTQDTFFDQLIPNTHILWQRVANTEPVMNYAQALAYVETINQQTLCGRNDWRLPTEKELSSIWIDTLAFGQAGMAYRAGYVHSIFNDTVVHEDSYYWTQTPGQYQPQAKHIAVAFQEEWSASSSQHNTQPFRVRLISTSRDPS</sequence>
<organism evidence="2 3">
    <name type="scientific">Vibrio ostreicida</name>
    <dbReference type="NCBI Taxonomy" id="526588"/>
    <lineage>
        <taxon>Bacteria</taxon>
        <taxon>Pseudomonadati</taxon>
        <taxon>Pseudomonadota</taxon>
        <taxon>Gammaproteobacteria</taxon>
        <taxon>Vibrionales</taxon>
        <taxon>Vibrionaceae</taxon>
        <taxon>Vibrio</taxon>
    </lineage>
</organism>
<name>A0ABT8BW44_9VIBR</name>
<protein>
    <submittedName>
        <fullName evidence="2">DUF1566 domain-containing protein</fullName>
    </submittedName>
</protein>
<proteinExistence type="predicted"/>
<reference evidence="3" key="1">
    <citation type="journal article" date="2019" name="Int. J. Syst. Evol. Microbiol.">
        <title>The Global Catalogue of Microorganisms (GCM) 10K type strain sequencing project: providing services to taxonomists for standard genome sequencing and annotation.</title>
        <authorList>
            <consortium name="The Broad Institute Genomics Platform"/>
            <consortium name="The Broad Institute Genome Sequencing Center for Infectious Disease"/>
            <person name="Wu L."/>
            <person name="Ma J."/>
        </authorList>
    </citation>
    <scope>NUCLEOTIDE SEQUENCE [LARGE SCALE GENOMIC DNA]</scope>
    <source>
        <strain evidence="3">CECT 7398</strain>
    </source>
</reference>
<dbReference type="InterPro" id="IPR011460">
    <property type="entry name" value="Lcl_C"/>
</dbReference>
<evidence type="ECO:0000313" key="3">
    <source>
        <dbReference type="Proteomes" id="UP001238540"/>
    </source>
</evidence>
<keyword evidence="3" id="KW-1185">Reference proteome</keyword>
<feature type="domain" description="Lcl C-terminal" evidence="1">
    <location>
        <begin position="179"/>
        <end position="296"/>
    </location>
</feature>
<dbReference type="PROSITE" id="PS51257">
    <property type="entry name" value="PROKAR_LIPOPROTEIN"/>
    <property type="match status" value="1"/>
</dbReference>
<comment type="caution">
    <text evidence="2">The sequence shown here is derived from an EMBL/GenBank/DDBJ whole genome shotgun (WGS) entry which is preliminary data.</text>
</comment>
<evidence type="ECO:0000313" key="2">
    <source>
        <dbReference type="EMBL" id="MDN3611387.1"/>
    </source>
</evidence>
<evidence type="ECO:0000259" key="1">
    <source>
        <dbReference type="Pfam" id="PF07603"/>
    </source>
</evidence>
<dbReference type="RefSeq" id="WP_076590423.1">
    <property type="nucleotide sequence ID" value="NZ_JABEYA020000006.1"/>
</dbReference>
<gene>
    <name evidence="2" type="ORF">QWZ16_17435</name>
</gene>